<gene>
    <name evidence="1" type="ORF">PUN28_018867</name>
</gene>
<reference evidence="1 2" key="1">
    <citation type="submission" date="2023-03" db="EMBL/GenBank/DDBJ databases">
        <title>High recombination rates correlate with genetic variation in Cardiocondyla obscurior ants.</title>
        <authorList>
            <person name="Errbii M."/>
        </authorList>
    </citation>
    <scope>NUCLEOTIDE SEQUENCE [LARGE SCALE GENOMIC DNA]</scope>
    <source>
        <strain evidence="1">Alpha-2009</strain>
        <tissue evidence="1">Whole body</tissue>
    </source>
</reference>
<sequence length="270" mass="31770">MIEIKNRDERIFIVLIYIRDIRGDAYFHRQRTTRAATRNVPRVHFMFLEFLNTHLREPGRESWPRRRRRASSFFDPRRAEWTRPKTWYRAATSRPVLFAARHQVFGRVRSVDENQKVTSPAFFVAAKALTQVRASDRQHLQTCVERTSSHATGDPLSLLFATTVPSLFTFREVSLNEFQRIDNVDEDVSTRRISSFLARARNENVATINCPTNCEFCLKEFHSLNFPSTNKSRIRVYSKIKNIRKKKRNQVFNIPQSPSLKLAKKNKKIK</sequence>
<evidence type="ECO:0000313" key="2">
    <source>
        <dbReference type="Proteomes" id="UP001430953"/>
    </source>
</evidence>
<name>A0AAW2ECE9_9HYME</name>
<comment type="caution">
    <text evidence="1">The sequence shown here is derived from an EMBL/GenBank/DDBJ whole genome shotgun (WGS) entry which is preliminary data.</text>
</comment>
<dbReference type="Proteomes" id="UP001430953">
    <property type="component" value="Unassembled WGS sequence"/>
</dbReference>
<dbReference type="EMBL" id="JADYXP020000024">
    <property type="protein sequence ID" value="KAL0101346.1"/>
    <property type="molecule type" value="Genomic_DNA"/>
</dbReference>
<proteinExistence type="predicted"/>
<evidence type="ECO:0000313" key="1">
    <source>
        <dbReference type="EMBL" id="KAL0101346.1"/>
    </source>
</evidence>
<keyword evidence="2" id="KW-1185">Reference proteome</keyword>
<dbReference type="AlphaFoldDB" id="A0AAW2ECE9"/>
<organism evidence="1 2">
    <name type="scientific">Cardiocondyla obscurior</name>
    <dbReference type="NCBI Taxonomy" id="286306"/>
    <lineage>
        <taxon>Eukaryota</taxon>
        <taxon>Metazoa</taxon>
        <taxon>Ecdysozoa</taxon>
        <taxon>Arthropoda</taxon>
        <taxon>Hexapoda</taxon>
        <taxon>Insecta</taxon>
        <taxon>Pterygota</taxon>
        <taxon>Neoptera</taxon>
        <taxon>Endopterygota</taxon>
        <taxon>Hymenoptera</taxon>
        <taxon>Apocrita</taxon>
        <taxon>Aculeata</taxon>
        <taxon>Formicoidea</taxon>
        <taxon>Formicidae</taxon>
        <taxon>Myrmicinae</taxon>
        <taxon>Cardiocondyla</taxon>
    </lineage>
</organism>
<protein>
    <submittedName>
        <fullName evidence="1">Uncharacterized protein</fullName>
    </submittedName>
</protein>
<accession>A0AAW2ECE9</accession>